<evidence type="ECO:0000313" key="1">
    <source>
        <dbReference type="Proteomes" id="UP000887563"/>
    </source>
</evidence>
<organism evidence="1 2">
    <name type="scientific">Meloidogyne incognita</name>
    <name type="common">Southern root-knot nematode worm</name>
    <name type="synonym">Oxyuris incognita</name>
    <dbReference type="NCBI Taxonomy" id="6306"/>
    <lineage>
        <taxon>Eukaryota</taxon>
        <taxon>Metazoa</taxon>
        <taxon>Ecdysozoa</taxon>
        <taxon>Nematoda</taxon>
        <taxon>Chromadorea</taxon>
        <taxon>Rhabditida</taxon>
        <taxon>Tylenchina</taxon>
        <taxon>Tylenchomorpha</taxon>
        <taxon>Tylenchoidea</taxon>
        <taxon>Meloidogynidae</taxon>
        <taxon>Meloidogyninae</taxon>
        <taxon>Meloidogyne</taxon>
        <taxon>Meloidogyne incognita group</taxon>
    </lineage>
</organism>
<dbReference type="Proteomes" id="UP000887563">
    <property type="component" value="Unplaced"/>
</dbReference>
<keyword evidence="1" id="KW-1185">Reference proteome</keyword>
<proteinExistence type="predicted"/>
<dbReference type="WBParaSite" id="Minc3s01348g23000">
    <property type="protein sequence ID" value="Minc3s01348g23000"/>
    <property type="gene ID" value="Minc3s01348g23000"/>
</dbReference>
<sequence length="69" mass="7748">MLDVQLIDVLPKCILRNCNNTLRALLRGKTSCMLECTVTQWCQMKTTLIVVEEPSSAGTGEKLNIAKFY</sequence>
<accession>A0A914M8L9</accession>
<reference evidence="2" key="1">
    <citation type="submission" date="2022-11" db="UniProtKB">
        <authorList>
            <consortium name="WormBaseParasite"/>
        </authorList>
    </citation>
    <scope>IDENTIFICATION</scope>
</reference>
<dbReference type="AlphaFoldDB" id="A0A914M8L9"/>
<name>A0A914M8L9_MELIC</name>
<evidence type="ECO:0000313" key="2">
    <source>
        <dbReference type="WBParaSite" id="Minc3s01348g23000"/>
    </source>
</evidence>
<protein>
    <submittedName>
        <fullName evidence="2">Uncharacterized protein</fullName>
    </submittedName>
</protein>